<dbReference type="InterPro" id="IPR011989">
    <property type="entry name" value="ARM-like"/>
</dbReference>
<dbReference type="PANTHER" id="PTHR19316:SF18">
    <property type="entry name" value="HSP70-BINDING PROTEIN 1"/>
    <property type="match status" value="1"/>
</dbReference>
<keyword evidence="4" id="KW-1185">Reference proteome</keyword>
<dbReference type="Gene3D" id="1.25.10.10">
    <property type="entry name" value="Leucine-rich Repeat Variant"/>
    <property type="match status" value="1"/>
</dbReference>
<dbReference type="EMBL" id="JARBDR010000921">
    <property type="protein sequence ID" value="KAJ8299227.1"/>
    <property type="molecule type" value="Genomic_DNA"/>
</dbReference>
<proteinExistence type="predicted"/>
<dbReference type="InterPro" id="IPR050693">
    <property type="entry name" value="Hsp70_NEF-Inhibitors"/>
</dbReference>
<reference evidence="3 4" key="1">
    <citation type="submission" date="2022-12" db="EMBL/GenBank/DDBJ databases">
        <title>Chromosome-level genome of Tegillarca granosa.</title>
        <authorList>
            <person name="Kim J."/>
        </authorList>
    </citation>
    <scope>NUCLEOTIDE SEQUENCE [LARGE SCALE GENOMIC DNA]</scope>
    <source>
        <strain evidence="3">Teg-2019</strain>
        <tissue evidence="3">Adductor muscle</tissue>
    </source>
</reference>
<dbReference type="InterPro" id="IPR013918">
    <property type="entry name" value="Nucleotide_exch_fac_Fes1"/>
</dbReference>
<name>A0ABQ9E1T3_TEGGR</name>
<dbReference type="SUPFAM" id="SSF48371">
    <property type="entry name" value="ARM repeat"/>
    <property type="match status" value="1"/>
</dbReference>
<dbReference type="InterPro" id="IPR016024">
    <property type="entry name" value="ARM-type_fold"/>
</dbReference>
<dbReference type="PANTHER" id="PTHR19316">
    <property type="entry name" value="PROTEIN FOLDING REGULATOR"/>
    <property type="match status" value="1"/>
</dbReference>
<sequence length="162" mass="18357">MASGQEGDGGHHEHERMPKNVKDLLQMCVTSQPSGTEVDGDGPSLQPMSKERKEWLETALTEMTVSPVERIKECLKKLSNKELNDVDEKIAALEELKEWCENLDFAIDFHKIGGYPILPELMDDVEPEIRWNTLELIAILVQNNPYCQKAGFRGRVVTTYVT</sequence>
<evidence type="ECO:0000259" key="2">
    <source>
        <dbReference type="Pfam" id="PF08609"/>
    </source>
</evidence>
<comment type="caution">
    <text evidence="3">The sequence shown here is derived from an EMBL/GenBank/DDBJ whole genome shotgun (WGS) entry which is preliminary data.</text>
</comment>
<accession>A0ABQ9E1T3</accession>
<keyword evidence="1" id="KW-0677">Repeat</keyword>
<dbReference type="Proteomes" id="UP001217089">
    <property type="component" value="Unassembled WGS sequence"/>
</dbReference>
<evidence type="ECO:0000313" key="4">
    <source>
        <dbReference type="Proteomes" id="UP001217089"/>
    </source>
</evidence>
<feature type="domain" description="Nucleotide exchange factor Fes1" evidence="2">
    <location>
        <begin position="22"/>
        <end position="106"/>
    </location>
</feature>
<protein>
    <recommendedName>
        <fullName evidence="2">Nucleotide exchange factor Fes1 domain-containing protein</fullName>
    </recommendedName>
</protein>
<evidence type="ECO:0000256" key="1">
    <source>
        <dbReference type="ARBA" id="ARBA00022737"/>
    </source>
</evidence>
<gene>
    <name evidence="3" type="ORF">KUTeg_023287</name>
</gene>
<organism evidence="3 4">
    <name type="scientific">Tegillarca granosa</name>
    <name type="common">Malaysian cockle</name>
    <name type="synonym">Anadara granosa</name>
    <dbReference type="NCBI Taxonomy" id="220873"/>
    <lineage>
        <taxon>Eukaryota</taxon>
        <taxon>Metazoa</taxon>
        <taxon>Spiralia</taxon>
        <taxon>Lophotrochozoa</taxon>
        <taxon>Mollusca</taxon>
        <taxon>Bivalvia</taxon>
        <taxon>Autobranchia</taxon>
        <taxon>Pteriomorphia</taxon>
        <taxon>Arcoida</taxon>
        <taxon>Arcoidea</taxon>
        <taxon>Arcidae</taxon>
        <taxon>Tegillarca</taxon>
    </lineage>
</organism>
<dbReference type="Pfam" id="PF08609">
    <property type="entry name" value="Fes1"/>
    <property type="match status" value="1"/>
</dbReference>
<evidence type="ECO:0000313" key="3">
    <source>
        <dbReference type="EMBL" id="KAJ8299227.1"/>
    </source>
</evidence>